<evidence type="ECO:0000313" key="2">
    <source>
        <dbReference type="EMBL" id="PVG80753.1"/>
    </source>
</evidence>
<dbReference type="InterPro" id="IPR011051">
    <property type="entry name" value="RmlC_Cupin_sf"/>
</dbReference>
<dbReference type="AlphaFoldDB" id="A0A2T8F4W0"/>
<sequence>MATVVKRNFGSPDEEISPGRGKVAIIRAGDTTFKRVIFYPGWRWTEDIGPQADTELCPVPHYFVHISGQLHIKMEDGKEYEFGPGDVSVIPPGHDAWVDGSEPVVIIDQTPAEAPPSS</sequence>
<name>A0A2T8F4W0_9ACTN</name>
<comment type="caution">
    <text evidence="2">The sequence shown here is derived from an EMBL/GenBank/DDBJ whole genome shotgun (WGS) entry which is preliminary data.</text>
</comment>
<keyword evidence="3" id="KW-1185">Reference proteome</keyword>
<gene>
    <name evidence="2" type="ORF">DDE18_21665</name>
</gene>
<dbReference type="OrthoDB" id="161242at2"/>
<accession>A0A2T8F4W0</accession>
<protein>
    <submittedName>
        <fullName evidence="2">Cupin</fullName>
    </submittedName>
</protein>
<dbReference type="InterPro" id="IPR014710">
    <property type="entry name" value="RmlC-like_jellyroll"/>
</dbReference>
<proteinExistence type="predicted"/>
<reference evidence="2 3" key="1">
    <citation type="submission" date="2018-04" db="EMBL/GenBank/DDBJ databases">
        <title>Genome of Nocardioides gansuensis WSJ-1.</title>
        <authorList>
            <person name="Wu S."/>
            <person name="Wang G."/>
        </authorList>
    </citation>
    <scope>NUCLEOTIDE SEQUENCE [LARGE SCALE GENOMIC DNA]</scope>
    <source>
        <strain evidence="2 3">WSJ-1</strain>
    </source>
</reference>
<dbReference type="Pfam" id="PF05899">
    <property type="entry name" value="Cupin_3"/>
    <property type="match status" value="1"/>
</dbReference>
<dbReference type="CDD" id="cd06990">
    <property type="entry name" value="cupin_DUF861"/>
    <property type="match status" value="1"/>
</dbReference>
<evidence type="ECO:0000259" key="1">
    <source>
        <dbReference type="Pfam" id="PF05899"/>
    </source>
</evidence>
<dbReference type="Gene3D" id="2.60.120.10">
    <property type="entry name" value="Jelly Rolls"/>
    <property type="match status" value="1"/>
</dbReference>
<dbReference type="SUPFAM" id="SSF51182">
    <property type="entry name" value="RmlC-like cupins"/>
    <property type="match status" value="1"/>
</dbReference>
<dbReference type="RefSeq" id="WP_116574506.1">
    <property type="nucleotide sequence ID" value="NZ_QDGZ01000014.1"/>
</dbReference>
<evidence type="ECO:0000313" key="3">
    <source>
        <dbReference type="Proteomes" id="UP000246018"/>
    </source>
</evidence>
<dbReference type="Proteomes" id="UP000246018">
    <property type="component" value="Unassembled WGS sequence"/>
</dbReference>
<dbReference type="InterPro" id="IPR008579">
    <property type="entry name" value="UGlyAH_Cupin_dom"/>
</dbReference>
<feature type="domain" description="(S)-ureidoglycine aminohydrolase cupin" evidence="1">
    <location>
        <begin position="63"/>
        <end position="103"/>
    </location>
</feature>
<organism evidence="2 3">
    <name type="scientific">Nocardioides gansuensis</name>
    <dbReference type="NCBI Taxonomy" id="2138300"/>
    <lineage>
        <taxon>Bacteria</taxon>
        <taxon>Bacillati</taxon>
        <taxon>Actinomycetota</taxon>
        <taxon>Actinomycetes</taxon>
        <taxon>Propionibacteriales</taxon>
        <taxon>Nocardioidaceae</taxon>
        <taxon>Nocardioides</taxon>
    </lineage>
</organism>
<dbReference type="EMBL" id="QDGZ01000014">
    <property type="protein sequence ID" value="PVG80753.1"/>
    <property type="molecule type" value="Genomic_DNA"/>
</dbReference>